<dbReference type="Pfam" id="PF00005">
    <property type="entry name" value="ABC_tran"/>
    <property type="match status" value="1"/>
</dbReference>
<dbReference type="GO" id="GO:0016887">
    <property type="term" value="F:ATP hydrolysis activity"/>
    <property type="evidence" value="ECO:0007669"/>
    <property type="project" value="InterPro"/>
</dbReference>
<evidence type="ECO:0000256" key="2">
    <source>
        <dbReference type="ARBA" id="ARBA00022741"/>
    </source>
</evidence>
<dbReference type="KEGG" id="dno:DNO_0046"/>
<dbReference type="STRING" id="246195.DNO_0046"/>
<dbReference type="HOGENOM" id="CLU_000604_1_2_6"/>
<evidence type="ECO:0000256" key="3">
    <source>
        <dbReference type="ARBA" id="ARBA00022840"/>
    </source>
</evidence>
<evidence type="ECO:0000313" key="5">
    <source>
        <dbReference type="EMBL" id="ABQ13782.1"/>
    </source>
</evidence>
<dbReference type="PANTHER" id="PTHR42939:SF1">
    <property type="entry name" value="ABC TRANSPORTER ATP-BINDING PROTEIN ALBC-RELATED"/>
    <property type="match status" value="1"/>
</dbReference>
<keyword evidence="3" id="KW-0067">ATP-binding</keyword>
<dbReference type="InterPro" id="IPR003593">
    <property type="entry name" value="AAA+_ATPase"/>
</dbReference>
<evidence type="ECO:0000313" key="6">
    <source>
        <dbReference type="Proteomes" id="UP000000248"/>
    </source>
</evidence>
<dbReference type="eggNOG" id="COG1131">
    <property type="taxonomic scope" value="Bacteria"/>
</dbReference>
<organism evidence="5 6">
    <name type="scientific">Dichelobacter nodosus (strain VCS1703A)</name>
    <dbReference type="NCBI Taxonomy" id="246195"/>
    <lineage>
        <taxon>Bacteria</taxon>
        <taxon>Pseudomonadati</taxon>
        <taxon>Pseudomonadota</taxon>
        <taxon>Gammaproteobacteria</taxon>
        <taxon>Cardiobacteriales</taxon>
        <taxon>Cardiobacteriaceae</taxon>
        <taxon>Dichelobacter</taxon>
    </lineage>
</organism>
<dbReference type="InterPro" id="IPR051782">
    <property type="entry name" value="ABC_Transporter_VariousFunc"/>
</dbReference>
<dbReference type="EMBL" id="CP000513">
    <property type="protein sequence ID" value="ABQ13782.1"/>
    <property type="molecule type" value="Genomic_DNA"/>
</dbReference>
<dbReference type="SUPFAM" id="SSF52540">
    <property type="entry name" value="P-loop containing nucleoside triphosphate hydrolases"/>
    <property type="match status" value="1"/>
</dbReference>
<keyword evidence="1" id="KW-0813">Transport</keyword>
<dbReference type="Proteomes" id="UP000000248">
    <property type="component" value="Chromosome"/>
</dbReference>
<dbReference type="PROSITE" id="PS50893">
    <property type="entry name" value="ABC_TRANSPORTER_2"/>
    <property type="match status" value="1"/>
</dbReference>
<protein>
    <submittedName>
        <fullName evidence="5">ABC transporter family protein</fullName>
    </submittedName>
</protein>
<dbReference type="SMART" id="SM00382">
    <property type="entry name" value="AAA"/>
    <property type="match status" value="1"/>
</dbReference>
<gene>
    <name evidence="5" type="ordered locus">DNO_0046</name>
</gene>
<sequence>MDEPIIALSALSYHFGRQQIFDELSLPLYRGEIALLCGENGIGKTTLLRLFAGELALQKGKRLSAAPLRIAFVPEHATFYPQWTVALFLHWWAETNGVAQEHAERVIARCGLNDMKMKYCRQLSRGYEQRLALAQALLIVPDVLLLDEPANGLDSAQQQVLQQILQETAAAGVAILLTNHHMSAVFPVADKVWQLKEGRCREIVLPPRGLWAQWQSEEQAEKQCQHYAALWRKERYSVHALSFAQLSAAEGLEALQPAIPSAVINLLLAEETHVSLA</sequence>
<reference evidence="5 6" key="1">
    <citation type="journal article" date="2007" name="Nat. Biotechnol.">
        <title>Genome sequence and identification of candidate vaccine antigens from the animal pathogen Dichelobacter nodosus.</title>
        <authorList>
            <person name="Myers G.S."/>
            <person name="Parker D."/>
            <person name="Al-Hasani K."/>
            <person name="Kennan R.M."/>
            <person name="Seemann T."/>
            <person name="Ren Q."/>
            <person name="Badger J.H."/>
            <person name="Selengut J.D."/>
            <person name="Deboy R.T."/>
            <person name="Tettelin H."/>
            <person name="Boyce J.D."/>
            <person name="McCarl V.P."/>
            <person name="Han X."/>
            <person name="Nelson W.C."/>
            <person name="Madupu R."/>
            <person name="Mohamoud Y."/>
            <person name="Holley T."/>
            <person name="Fedorova N."/>
            <person name="Khouri H."/>
            <person name="Bottomley S.P."/>
            <person name="Whittington R.J."/>
            <person name="Adler B."/>
            <person name="Songer J.G."/>
            <person name="Rood J.I."/>
            <person name="Paulsen I.T."/>
        </authorList>
    </citation>
    <scope>NUCLEOTIDE SEQUENCE [LARGE SCALE GENOMIC DNA]</scope>
    <source>
        <strain evidence="5 6">VCS1703A</strain>
    </source>
</reference>
<dbReference type="AlphaFoldDB" id="A5EWW3"/>
<keyword evidence="2" id="KW-0547">Nucleotide-binding</keyword>
<proteinExistence type="predicted"/>
<name>A5EWW3_DICNV</name>
<feature type="domain" description="ABC transporter" evidence="4">
    <location>
        <begin position="6"/>
        <end position="222"/>
    </location>
</feature>
<keyword evidence="6" id="KW-1185">Reference proteome</keyword>
<accession>A5EWW3</accession>
<evidence type="ECO:0000259" key="4">
    <source>
        <dbReference type="PROSITE" id="PS50893"/>
    </source>
</evidence>
<dbReference type="RefSeq" id="WP_011927804.1">
    <property type="nucleotide sequence ID" value="NC_009446.1"/>
</dbReference>
<dbReference type="InterPro" id="IPR027417">
    <property type="entry name" value="P-loop_NTPase"/>
</dbReference>
<evidence type="ECO:0000256" key="1">
    <source>
        <dbReference type="ARBA" id="ARBA00022448"/>
    </source>
</evidence>
<dbReference type="Gene3D" id="3.40.50.300">
    <property type="entry name" value="P-loop containing nucleotide triphosphate hydrolases"/>
    <property type="match status" value="1"/>
</dbReference>
<dbReference type="GO" id="GO:0005524">
    <property type="term" value="F:ATP binding"/>
    <property type="evidence" value="ECO:0007669"/>
    <property type="project" value="UniProtKB-KW"/>
</dbReference>
<dbReference type="PANTHER" id="PTHR42939">
    <property type="entry name" value="ABC TRANSPORTER ATP-BINDING PROTEIN ALBC-RELATED"/>
    <property type="match status" value="1"/>
</dbReference>
<dbReference type="InterPro" id="IPR003439">
    <property type="entry name" value="ABC_transporter-like_ATP-bd"/>
</dbReference>